<organism evidence="2 3">
    <name type="scientific">Mycena sanguinolenta</name>
    <dbReference type="NCBI Taxonomy" id="230812"/>
    <lineage>
        <taxon>Eukaryota</taxon>
        <taxon>Fungi</taxon>
        <taxon>Dikarya</taxon>
        <taxon>Basidiomycota</taxon>
        <taxon>Agaricomycotina</taxon>
        <taxon>Agaricomycetes</taxon>
        <taxon>Agaricomycetidae</taxon>
        <taxon>Agaricales</taxon>
        <taxon>Marasmiineae</taxon>
        <taxon>Mycenaceae</taxon>
        <taxon>Mycena</taxon>
    </lineage>
</organism>
<evidence type="ECO:0000313" key="3">
    <source>
        <dbReference type="Proteomes" id="UP000623467"/>
    </source>
</evidence>
<reference evidence="2" key="1">
    <citation type="submission" date="2020-05" db="EMBL/GenBank/DDBJ databases">
        <title>Mycena genomes resolve the evolution of fungal bioluminescence.</title>
        <authorList>
            <person name="Tsai I.J."/>
        </authorList>
    </citation>
    <scope>NUCLEOTIDE SEQUENCE</scope>
    <source>
        <strain evidence="2">160909Yilan</strain>
    </source>
</reference>
<proteinExistence type="predicted"/>
<dbReference type="Proteomes" id="UP000623467">
    <property type="component" value="Unassembled WGS sequence"/>
</dbReference>
<sequence length="146" mass="16206">MLVRLELKRLEHERQRLLQRKIFEDQMCVLKQQQAPELLSLPYDTNAPSVNGTVSTWQIAVSAPTTPPRVNAALNGEPHPAPQWRSQVFDAETVSKAVGSEVLEKRKSVTYAPSVNLSPDLTANNGSSYSRAAGAKSMPREPSHFR</sequence>
<gene>
    <name evidence="2" type="ORF">MSAN_01366700</name>
</gene>
<feature type="compositionally biased region" description="Polar residues" evidence="1">
    <location>
        <begin position="113"/>
        <end position="130"/>
    </location>
</feature>
<feature type="region of interest" description="Disordered" evidence="1">
    <location>
        <begin position="113"/>
        <end position="146"/>
    </location>
</feature>
<dbReference type="OrthoDB" id="668540at2759"/>
<evidence type="ECO:0000313" key="2">
    <source>
        <dbReference type="EMBL" id="KAF7354541.1"/>
    </source>
</evidence>
<dbReference type="EMBL" id="JACAZH010000011">
    <property type="protein sequence ID" value="KAF7354541.1"/>
    <property type="molecule type" value="Genomic_DNA"/>
</dbReference>
<keyword evidence="3" id="KW-1185">Reference proteome</keyword>
<name>A0A8H6Y9C2_9AGAR</name>
<accession>A0A8H6Y9C2</accession>
<comment type="caution">
    <text evidence="2">The sequence shown here is derived from an EMBL/GenBank/DDBJ whole genome shotgun (WGS) entry which is preliminary data.</text>
</comment>
<evidence type="ECO:0000256" key="1">
    <source>
        <dbReference type="SAM" id="MobiDB-lite"/>
    </source>
</evidence>
<protein>
    <submittedName>
        <fullName evidence="2">Pumilio domain-containing protein C6G9.14</fullName>
    </submittedName>
</protein>
<dbReference type="AlphaFoldDB" id="A0A8H6Y9C2"/>